<dbReference type="EMBL" id="PVWJ01000056">
    <property type="protein sequence ID" value="PSB02565.1"/>
    <property type="molecule type" value="Genomic_DNA"/>
</dbReference>
<dbReference type="PANTHER" id="PTHR19848:SF8">
    <property type="entry name" value="F-BOX AND WD REPEAT DOMAIN CONTAINING 7"/>
    <property type="match status" value="1"/>
</dbReference>
<name>A0A2T1C2Q9_9CYAN</name>
<feature type="repeat" description="WD" evidence="3">
    <location>
        <begin position="314"/>
        <end position="346"/>
    </location>
</feature>
<dbReference type="Pfam" id="PF08662">
    <property type="entry name" value="eIF2A"/>
    <property type="match status" value="1"/>
</dbReference>
<dbReference type="PANTHER" id="PTHR19848">
    <property type="entry name" value="WD40 REPEAT PROTEIN"/>
    <property type="match status" value="1"/>
</dbReference>
<dbReference type="Pfam" id="PF00400">
    <property type="entry name" value="WD40"/>
    <property type="match status" value="3"/>
</dbReference>
<accession>A0A2T1C2Q9</accession>
<evidence type="ECO:0000256" key="3">
    <source>
        <dbReference type="PROSITE-ProRule" id="PRU00221"/>
    </source>
</evidence>
<organism evidence="5 6">
    <name type="scientific">Merismopedia glauca CCAP 1448/3</name>
    <dbReference type="NCBI Taxonomy" id="1296344"/>
    <lineage>
        <taxon>Bacteria</taxon>
        <taxon>Bacillati</taxon>
        <taxon>Cyanobacteriota</taxon>
        <taxon>Cyanophyceae</taxon>
        <taxon>Synechococcales</taxon>
        <taxon>Merismopediaceae</taxon>
        <taxon>Merismopedia</taxon>
    </lineage>
</organism>
<protein>
    <recommendedName>
        <fullName evidence="4">Translation initiation factor beta propellor-like domain-containing protein</fullName>
    </recommendedName>
</protein>
<evidence type="ECO:0000259" key="4">
    <source>
        <dbReference type="Pfam" id="PF08662"/>
    </source>
</evidence>
<dbReference type="Gene3D" id="2.130.10.10">
    <property type="entry name" value="YVTN repeat-like/Quinoprotein amine dehydrogenase"/>
    <property type="match status" value="2"/>
</dbReference>
<dbReference type="PROSITE" id="PS50082">
    <property type="entry name" value="WD_REPEATS_2"/>
    <property type="match status" value="3"/>
</dbReference>
<keyword evidence="1 3" id="KW-0853">WD repeat</keyword>
<gene>
    <name evidence="5" type="ORF">C7B64_12610</name>
</gene>
<reference evidence="5 6" key="1">
    <citation type="submission" date="2018-02" db="EMBL/GenBank/DDBJ databases">
        <authorList>
            <person name="Cohen D.B."/>
            <person name="Kent A.D."/>
        </authorList>
    </citation>
    <scope>NUCLEOTIDE SEQUENCE [LARGE SCALE GENOMIC DNA]</scope>
    <source>
        <strain evidence="5 6">CCAP 1448/3</strain>
    </source>
</reference>
<dbReference type="Proteomes" id="UP000238762">
    <property type="component" value="Unassembled WGS sequence"/>
</dbReference>
<comment type="caution">
    <text evidence="5">The sequence shown here is derived from an EMBL/GenBank/DDBJ whole genome shotgun (WGS) entry which is preliminary data.</text>
</comment>
<dbReference type="PROSITE" id="PS50294">
    <property type="entry name" value="WD_REPEATS_REGION"/>
    <property type="match status" value="1"/>
</dbReference>
<dbReference type="InterPro" id="IPR011047">
    <property type="entry name" value="Quinoprotein_ADH-like_sf"/>
</dbReference>
<reference evidence="5 6" key="2">
    <citation type="submission" date="2018-03" db="EMBL/GenBank/DDBJ databases">
        <title>The ancient ancestry and fast evolution of plastids.</title>
        <authorList>
            <person name="Moore K.R."/>
            <person name="Magnabosco C."/>
            <person name="Momper L."/>
            <person name="Gold D.A."/>
            <person name="Bosak T."/>
            <person name="Fournier G.P."/>
        </authorList>
    </citation>
    <scope>NUCLEOTIDE SEQUENCE [LARGE SCALE GENOMIC DNA]</scope>
    <source>
        <strain evidence="5 6">CCAP 1448/3</strain>
    </source>
</reference>
<evidence type="ECO:0000313" key="6">
    <source>
        <dbReference type="Proteomes" id="UP000238762"/>
    </source>
</evidence>
<keyword evidence="6" id="KW-1185">Reference proteome</keyword>
<dbReference type="AlphaFoldDB" id="A0A2T1C2Q9"/>
<feature type="repeat" description="WD" evidence="3">
    <location>
        <begin position="63"/>
        <end position="97"/>
    </location>
</feature>
<dbReference type="InterPro" id="IPR001680">
    <property type="entry name" value="WD40_rpt"/>
</dbReference>
<evidence type="ECO:0000256" key="1">
    <source>
        <dbReference type="ARBA" id="ARBA00022574"/>
    </source>
</evidence>
<dbReference type="SMART" id="SM00320">
    <property type="entry name" value="WD40"/>
    <property type="match status" value="7"/>
</dbReference>
<dbReference type="OrthoDB" id="434800at2"/>
<dbReference type="InterPro" id="IPR015943">
    <property type="entry name" value="WD40/YVTN_repeat-like_dom_sf"/>
</dbReference>
<evidence type="ECO:0000313" key="5">
    <source>
        <dbReference type="EMBL" id="PSB02565.1"/>
    </source>
</evidence>
<proteinExistence type="predicted"/>
<feature type="domain" description="Translation initiation factor beta propellor-like" evidence="4">
    <location>
        <begin position="97"/>
        <end position="202"/>
    </location>
</feature>
<evidence type="ECO:0000256" key="2">
    <source>
        <dbReference type="ARBA" id="ARBA00022737"/>
    </source>
</evidence>
<dbReference type="SUPFAM" id="SSF50998">
    <property type="entry name" value="Quinoprotein alcohol dehydrogenase-like"/>
    <property type="match status" value="1"/>
</dbReference>
<keyword evidence="2" id="KW-0677">Repeat</keyword>
<sequence length="357" mass="38930">MRRTSKVEFKDTWRGELSDYIQAIAWCPQGRYLAASSAAGEVSLFAAPSFETTILQGETGLSVDCLGFSYDGQFLAIGGQDGGLRIWSLASDAPQLIATLDNKSVWVDRLCWNPITRELAFSLGKYVQVWDADNLEVVATLSFSASSVFDLAWSADGKYLAVAGYQGAKVWQTGDWDAEAEVLENASATVAIAWSPDSKFIAQGNLDNTLTVKAWGNPYPWLMQGFPGKVRQVAWSSLPNKFGFPLLASCSGTAVVVWEKDIDEQIGWDGRILGNHEATVRAIAFQPDSLVLASTAENSWIALWDRIGRLNQTLTGAIKGFSCLAWHPQGHHLAAGGVNGEILVWSQNMRGRGFGRQ</sequence>
<dbReference type="RefSeq" id="WP_106289010.1">
    <property type="nucleotide sequence ID" value="NZ_CAWNTC010000054.1"/>
</dbReference>
<dbReference type="InterPro" id="IPR013979">
    <property type="entry name" value="TIF_beta_prop-like"/>
</dbReference>
<feature type="repeat" description="WD" evidence="3">
    <location>
        <begin position="273"/>
        <end position="305"/>
    </location>
</feature>